<evidence type="ECO:0000313" key="1">
    <source>
        <dbReference type="EMBL" id="GAG62052.1"/>
    </source>
</evidence>
<accession>X0ZVW6</accession>
<reference evidence="1" key="1">
    <citation type="journal article" date="2014" name="Front. Microbiol.">
        <title>High frequency of phylogenetically diverse reductive dehalogenase-homologous genes in deep subseafloor sedimentary metagenomes.</title>
        <authorList>
            <person name="Kawai M."/>
            <person name="Futagami T."/>
            <person name="Toyoda A."/>
            <person name="Takaki Y."/>
            <person name="Nishi S."/>
            <person name="Hori S."/>
            <person name="Arai W."/>
            <person name="Tsubouchi T."/>
            <person name="Morono Y."/>
            <person name="Uchiyama I."/>
            <person name="Ito T."/>
            <person name="Fujiyama A."/>
            <person name="Inagaki F."/>
            <person name="Takami H."/>
        </authorList>
    </citation>
    <scope>NUCLEOTIDE SEQUENCE</scope>
    <source>
        <strain evidence="1">Expedition CK06-06</strain>
    </source>
</reference>
<dbReference type="EMBL" id="BART01005171">
    <property type="protein sequence ID" value="GAG62052.1"/>
    <property type="molecule type" value="Genomic_DNA"/>
</dbReference>
<name>X0ZVW6_9ZZZZ</name>
<evidence type="ECO:0008006" key="2">
    <source>
        <dbReference type="Google" id="ProtNLM"/>
    </source>
</evidence>
<dbReference type="SUPFAM" id="SSF53474">
    <property type="entry name" value="alpha/beta-Hydrolases"/>
    <property type="match status" value="1"/>
</dbReference>
<feature type="non-terminal residue" evidence="1">
    <location>
        <position position="1"/>
    </location>
</feature>
<dbReference type="AlphaFoldDB" id="X0ZVW6"/>
<comment type="caution">
    <text evidence="1">The sequence shown here is derived from an EMBL/GenBank/DDBJ whole genome shotgun (WGS) entry which is preliminary data.</text>
</comment>
<protein>
    <recommendedName>
        <fullName evidence="2">Alpha/beta hydrolase</fullName>
    </recommendedName>
</protein>
<proteinExistence type="predicted"/>
<organism evidence="1">
    <name type="scientific">marine sediment metagenome</name>
    <dbReference type="NCBI Taxonomy" id="412755"/>
    <lineage>
        <taxon>unclassified sequences</taxon>
        <taxon>metagenomes</taxon>
        <taxon>ecological metagenomes</taxon>
    </lineage>
</organism>
<sequence>PNFGGFAHPYTKLIAGLSMLNNVGIHRFDYLTAIEFNMLEEARDGTETLSYSHRLNMAYAPRNYKKDLRAITQPLLVVAGTADELFFTVQYEPVISRYTDVQVKLLQGVTHMGVAVGLEVRPVVKEWLEDLGKP</sequence>
<dbReference type="Gene3D" id="3.40.50.1820">
    <property type="entry name" value="alpha/beta hydrolase"/>
    <property type="match status" value="1"/>
</dbReference>
<gene>
    <name evidence="1" type="ORF">S01H4_12265</name>
</gene>
<dbReference type="InterPro" id="IPR029058">
    <property type="entry name" value="AB_hydrolase_fold"/>
</dbReference>